<proteinExistence type="predicted"/>
<feature type="domain" description="CN hydrolase" evidence="2">
    <location>
        <begin position="4"/>
        <end position="237"/>
    </location>
</feature>
<gene>
    <name evidence="3" type="ORF">SAMN02927935_00102</name>
</gene>
<reference evidence="3 4" key="1">
    <citation type="submission" date="2016-10" db="EMBL/GenBank/DDBJ databases">
        <authorList>
            <person name="Varghese N."/>
            <person name="Submissions S."/>
        </authorList>
    </citation>
    <scope>NUCLEOTIDE SEQUENCE [LARGE SCALE GENOMIC DNA]</scope>
    <source>
        <strain evidence="3 4">CGMCC 1.6853</strain>
    </source>
</reference>
<dbReference type="PANTHER" id="PTHR43674:SF2">
    <property type="entry name" value="BETA-UREIDOPROPIONASE"/>
    <property type="match status" value="1"/>
</dbReference>
<dbReference type="CDD" id="cd07197">
    <property type="entry name" value="nitrilase"/>
    <property type="match status" value="1"/>
</dbReference>
<keyword evidence="1" id="KW-0378">Hydrolase</keyword>
<name>A0A1G5ALF2_9GAMM</name>
<dbReference type="Proteomes" id="UP000183031">
    <property type="component" value="Unassembled WGS sequence"/>
</dbReference>
<dbReference type="Gene3D" id="3.60.110.10">
    <property type="entry name" value="Carbon-nitrogen hydrolase"/>
    <property type="match status" value="1"/>
</dbReference>
<dbReference type="Pfam" id="PF00795">
    <property type="entry name" value="CN_hydrolase"/>
    <property type="match status" value="1"/>
</dbReference>
<dbReference type="SUPFAM" id="SSF56317">
    <property type="entry name" value="Carbon-nitrogen hydrolase"/>
    <property type="match status" value="1"/>
</dbReference>
<dbReference type="InterPro" id="IPR036526">
    <property type="entry name" value="C-N_Hydrolase_sf"/>
</dbReference>
<protein>
    <submittedName>
        <fullName evidence="3">Predicted amidohydrolase</fullName>
    </submittedName>
</protein>
<dbReference type="InterPro" id="IPR003010">
    <property type="entry name" value="C-N_Hydrolase"/>
</dbReference>
<evidence type="ECO:0000313" key="3">
    <source>
        <dbReference type="EMBL" id="SCX78665.1"/>
    </source>
</evidence>
<dbReference type="InterPro" id="IPR050345">
    <property type="entry name" value="Aliph_Amidase/BUP"/>
</dbReference>
<dbReference type="EMBL" id="FMUT01000002">
    <property type="protein sequence ID" value="SCX78665.1"/>
    <property type="molecule type" value="Genomic_DNA"/>
</dbReference>
<dbReference type="PANTHER" id="PTHR43674">
    <property type="entry name" value="NITRILASE C965.09-RELATED"/>
    <property type="match status" value="1"/>
</dbReference>
<organism evidence="3 4">
    <name type="scientific">Serratia nematodiphila</name>
    <dbReference type="NCBI Taxonomy" id="458197"/>
    <lineage>
        <taxon>Bacteria</taxon>
        <taxon>Pseudomonadati</taxon>
        <taxon>Pseudomonadota</taxon>
        <taxon>Gammaproteobacteria</taxon>
        <taxon>Enterobacterales</taxon>
        <taxon>Yersiniaceae</taxon>
        <taxon>Serratia</taxon>
    </lineage>
</organism>
<evidence type="ECO:0000256" key="1">
    <source>
        <dbReference type="ARBA" id="ARBA00022801"/>
    </source>
</evidence>
<dbReference type="PROSITE" id="PS50263">
    <property type="entry name" value="CN_HYDROLASE"/>
    <property type="match status" value="1"/>
</dbReference>
<dbReference type="RefSeq" id="WP_033633337.1">
    <property type="nucleotide sequence ID" value="NZ_CBCSIN010000001.1"/>
</dbReference>
<comment type="caution">
    <text evidence="3">The sequence shown here is derived from an EMBL/GenBank/DDBJ whole genome shotgun (WGS) entry which is preliminary data.</text>
</comment>
<sequence length="248" mass="25786">MSCFTLAAAQYPAAAADIACNLERHLEFVAQAAQQQVQLLVFPELSLSGYELADAAELALTLGDPRLQPLAAAAQSHQMTIIVGAPLRSGQALHIAALIFHPNGALTPYTKQHLHGAEQQRFLPGNGGTLLEIHRQRIALAICADTSEPGHASAAAQAGAQIYAAGVLVSEAGYAKDSAALAGYARRYGMVTLMANHAAPTGGWIPAGRSAIWDETGALLVAAPDDAPGLIIAGKTSDGWHGRLCRLS</sequence>
<keyword evidence="4" id="KW-1185">Reference proteome</keyword>
<evidence type="ECO:0000313" key="4">
    <source>
        <dbReference type="Proteomes" id="UP000183031"/>
    </source>
</evidence>
<evidence type="ECO:0000259" key="2">
    <source>
        <dbReference type="PROSITE" id="PS50263"/>
    </source>
</evidence>
<accession>A0A1G5ALF2</accession>